<sequence length="73" mass="7905">VKDRYTGSLMSPFIALGRRLTSKYSLSELAISSLLLLAVIILGIGYLSQSLFTGQSTILMINGSTSYSRDDIS</sequence>
<feature type="transmembrane region" description="Helical" evidence="1">
    <location>
        <begin position="29"/>
        <end position="47"/>
    </location>
</feature>
<name>A0A382N712_9ZZZZ</name>
<keyword evidence="1" id="KW-1133">Transmembrane helix</keyword>
<gene>
    <name evidence="2" type="ORF">METZ01_LOCUS308841</name>
</gene>
<evidence type="ECO:0000313" key="2">
    <source>
        <dbReference type="EMBL" id="SVC55987.1"/>
    </source>
</evidence>
<dbReference type="AlphaFoldDB" id="A0A382N712"/>
<proteinExistence type="predicted"/>
<feature type="non-terminal residue" evidence="2">
    <location>
        <position position="1"/>
    </location>
</feature>
<evidence type="ECO:0000256" key="1">
    <source>
        <dbReference type="SAM" id="Phobius"/>
    </source>
</evidence>
<dbReference type="EMBL" id="UINC01097898">
    <property type="protein sequence ID" value="SVC55987.1"/>
    <property type="molecule type" value="Genomic_DNA"/>
</dbReference>
<keyword evidence="1" id="KW-0472">Membrane</keyword>
<keyword evidence="1" id="KW-0812">Transmembrane</keyword>
<protein>
    <submittedName>
        <fullName evidence="2">Uncharacterized protein</fullName>
    </submittedName>
</protein>
<reference evidence="2" key="1">
    <citation type="submission" date="2018-05" db="EMBL/GenBank/DDBJ databases">
        <authorList>
            <person name="Lanie J.A."/>
            <person name="Ng W.-L."/>
            <person name="Kazmierczak K.M."/>
            <person name="Andrzejewski T.M."/>
            <person name="Davidsen T.M."/>
            <person name="Wayne K.J."/>
            <person name="Tettelin H."/>
            <person name="Glass J.I."/>
            <person name="Rusch D."/>
            <person name="Podicherti R."/>
            <person name="Tsui H.-C.T."/>
            <person name="Winkler M.E."/>
        </authorList>
    </citation>
    <scope>NUCLEOTIDE SEQUENCE</scope>
</reference>
<accession>A0A382N712</accession>
<organism evidence="2">
    <name type="scientific">marine metagenome</name>
    <dbReference type="NCBI Taxonomy" id="408172"/>
    <lineage>
        <taxon>unclassified sequences</taxon>
        <taxon>metagenomes</taxon>
        <taxon>ecological metagenomes</taxon>
    </lineage>
</organism>